<dbReference type="PANTHER" id="PTHR48098">
    <property type="entry name" value="ENTEROCHELIN ESTERASE-RELATED"/>
    <property type="match status" value="1"/>
</dbReference>
<dbReference type="SUPFAM" id="SSF53474">
    <property type="entry name" value="alpha/beta-Hydrolases"/>
    <property type="match status" value="1"/>
</dbReference>
<dbReference type="EMBL" id="CP130612">
    <property type="protein sequence ID" value="WKW13382.1"/>
    <property type="molecule type" value="Genomic_DNA"/>
</dbReference>
<evidence type="ECO:0000313" key="2">
    <source>
        <dbReference type="EMBL" id="WKW13382.1"/>
    </source>
</evidence>
<dbReference type="KEGG" id="pspc:Strain318_002700"/>
<keyword evidence="4" id="KW-1185">Reference proteome</keyword>
<evidence type="ECO:0000313" key="4">
    <source>
        <dbReference type="Proteomes" id="UP001229955"/>
    </source>
</evidence>
<accession>A0AA49JX22</accession>
<protein>
    <recommendedName>
        <fullName evidence="5">Esterase</fullName>
    </recommendedName>
</protein>
<reference evidence="2" key="1">
    <citation type="submission" date="2023-07" db="EMBL/GenBank/DDBJ databases">
        <authorList>
            <person name="Haufschild T."/>
            <person name="Kallscheuer N."/>
            <person name="Hammer J."/>
            <person name="Kohn T."/>
            <person name="Kabuu M."/>
            <person name="Jogler M."/>
            <person name="Wohfarth N."/>
            <person name="Heuer A."/>
            <person name="Rohde M."/>
            <person name="van Teeseling M.C.F."/>
            <person name="Jogler C."/>
        </authorList>
    </citation>
    <scope>NUCLEOTIDE SEQUENCE</scope>
    <source>
        <strain evidence="2">Strain 138</strain>
        <strain evidence="3">Strain 318</strain>
    </source>
</reference>
<dbReference type="Gene3D" id="3.40.50.1820">
    <property type="entry name" value="alpha/beta hydrolase"/>
    <property type="match status" value="1"/>
</dbReference>
<keyword evidence="1" id="KW-0732">Signal</keyword>
<dbReference type="PANTHER" id="PTHR48098:SF3">
    <property type="entry name" value="IRON(III) ENTEROBACTIN ESTERASE"/>
    <property type="match status" value="1"/>
</dbReference>
<gene>
    <name evidence="2" type="ORF">Strain138_002700</name>
    <name evidence="3" type="ORF">Strain318_002700</name>
</gene>
<evidence type="ECO:0008006" key="5">
    <source>
        <dbReference type="Google" id="ProtNLM"/>
    </source>
</evidence>
<dbReference type="AlphaFoldDB" id="A0AA49JX22"/>
<proteinExistence type="predicted"/>
<dbReference type="EMBL" id="CP130613">
    <property type="protein sequence ID" value="WKW16289.1"/>
    <property type="molecule type" value="Genomic_DNA"/>
</dbReference>
<feature type="signal peptide" evidence="1">
    <location>
        <begin position="1"/>
        <end position="19"/>
    </location>
</feature>
<dbReference type="RefSeq" id="WP_367886239.1">
    <property type="nucleotide sequence ID" value="NZ_CP130612.1"/>
</dbReference>
<sequence>MRPVLLAAALLLAPTIVDAQGPRFTVTFPAERSDAPIDGRVLLYISADTTGEPRFRASDAVTTAQVTGTDVDGWRPGTPVMVDAAAFGYPIESLRDLPPGRYRVQALVNRYQTFRRADGHVVKLPPDRWEGQQLTRKPGNLYSRPVNVTIAANSRIALELTEEIPPVADFAAQETKYVKYVRIRSERLSQFWGTDMYLAAWVLLPEGFDTHPDARYPLVINHGHFPSSVSGWRETPPDSTLAPDFSTRFNLRGYNRIQQELAYQLYRDWTGPGFPRMLLVEIQHATPFYDDSYAVNSANNGPYGDAINHELIPEIERRFRGIGQGWARFTYGGSTGGWEAMAVQMFYPDFFNGAWIACPDPIDFRHYTTVNIYADRNAYYTEGPFRRTRRPAQRNYLGHITATVEDMNRRELALGSNTRSGDQFDVWESVYSPVGPDGYPARIWDKRSGVIDTAVARHWRDNWDLSHILQRDWATLGPKLRGKLRIYVGDMDNYYLNNAVYEVEKFLRSASPPADAVVDYGDRDEHCWNGDHTRSNAYSRLRYPQMVFPWALERILLTAPPGSDLRSWRY</sequence>
<organism evidence="2">
    <name type="scientific">Pseudogemmatithrix spongiicola</name>
    <dbReference type="NCBI Taxonomy" id="3062599"/>
    <lineage>
        <taxon>Bacteria</taxon>
        <taxon>Pseudomonadati</taxon>
        <taxon>Gemmatimonadota</taxon>
        <taxon>Gemmatimonadia</taxon>
        <taxon>Gemmatimonadales</taxon>
        <taxon>Gemmatimonadaceae</taxon>
        <taxon>Pseudogemmatithrix</taxon>
    </lineage>
</organism>
<evidence type="ECO:0000313" key="3">
    <source>
        <dbReference type="EMBL" id="WKW16289.1"/>
    </source>
</evidence>
<accession>A0AA49Q8Z6</accession>
<dbReference type="InterPro" id="IPR029058">
    <property type="entry name" value="AB_hydrolase_fold"/>
</dbReference>
<dbReference type="Proteomes" id="UP001229955">
    <property type="component" value="Chromosome"/>
</dbReference>
<evidence type="ECO:0000256" key="1">
    <source>
        <dbReference type="SAM" id="SignalP"/>
    </source>
</evidence>
<feature type="chain" id="PRO_5041385948" description="Esterase" evidence="1">
    <location>
        <begin position="20"/>
        <end position="570"/>
    </location>
</feature>
<name>A0AA49JX22_9BACT</name>
<dbReference type="InterPro" id="IPR050583">
    <property type="entry name" value="Mycobacterial_A85_antigen"/>
</dbReference>